<evidence type="ECO:0000313" key="2">
    <source>
        <dbReference type="Proteomes" id="UP001225644"/>
    </source>
</evidence>
<evidence type="ECO:0000313" key="1">
    <source>
        <dbReference type="EMBL" id="MDQ0286778.1"/>
    </source>
</evidence>
<name>A0ABU0B5P9_9FIRM</name>
<protein>
    <recommendedName>
        <fullName evidence="3">BREX-3 system phosphatase PglZ</fullName>
    </recommendedName>
</protein>
<organism evidence="1 2">
    <name type="scientific">Desulfofundulus luciae</name>
    <dbReference type="NCBI Taxonomy" id="74702"/>
    <lineage>
        <taxon>Bacteria</taxon>
        <taxon>Bacillati</taxon>
        <taxon>Bacillota</taxon>
        <taxon>Clostridia</taxon>
        <taxon>Eubacteriales</taxon>
        <taxon>Peptococcaceae</taxon>
        <taxon>Desulfofundulus</taxon>
    </lineage>
</organism>
<reference evidence="1 2" key="1">
    <citation type="submission" date="2023-07" db="EMBL/GenBank/DDBJ databases">
        <title>Genomic Encyclopedia of Type Strains, Phase IV (KMG-IV): sequencing the most valuable type-strain genomes for metagenomic binning, comparative biology and taxonomic classification.</title>
        <authorList>
            <person name="Goeker M."/>
        </authorList>
    </citation>
    <scope>NUCLEOTIDE SEQUENCE [LARGE SCALE GENOMIC DNA]</scope>
    <source>
        <strain evidence="1 2">DSM 12396</strain>
    </source>
</reference>
<gene>
    <name evidence="1" type="ORF">J2Z49_001895</name>
</gene>
<keyword evidence="2" id="KW-1185">Reference proteome</keyword>
<proteinExistence type="predicted"/>
<dbReference type="Proteomes" id="UP001225644">
    <property type="component" value="Unassembled WGS sequence"/>
</dbReference>
<dbReference type="Pfam" id="PF08665">
    <property type="entry name" value="PglZ"/>
    <property type="match status" value="1"/>
</dbReference>
<evidence type="ECO:0008006" key="3">
    <source>
        <dbReference type="Google" id="ProtNLM"/>
    </source>
</evidence>
<dbReference type="RefSeq" id="WP_307402370.1">
    <property type="nucleotide sequence ID" value="NZ_JAUSUX010000013.1"/>
</dbReference>
<dbReference type="EMBL" id="JAUSUX010000013">
    <property type="protein sequence ID" value="MDQ0286778.1"/>
    <property type="molecule type" value="Genomic_DNA"/>
</dbReference>
<sequence>MNWRDIILQHFQPNISRLTLAADPDGLLLEEDILTALGEMGFELISFGDPVAFRYAYESKYRCRWDQGEAAELIVVVRGNEQELRRLPYDIWKAGRKLSFTLADIFPKLSYPVVASLERFYLDRLYRAYSEYYGGELGERTTKEFILKHVFGIVPELINSPVELLKMLLSRHCNMVSVPPMLDEFLVKSLRKKTIFQSWPLEDIVSSREAFFAFLQTKWNQFLKSLAGGGIFEEVPFDHYDIRVYIDDLFLEGHLQPVPVAGPEALPEWAKAGVLFDKRSEDRKRLEGLLEKIKKDLPEETATYRDWQRLAVLWAEMLVLNDELTGDVKTGGKAKIEELHETIEERFASWMIRRYGSLVNLPYTSRPVVLHHIPRYLAYRRSRGGARKTALVVMDGLALDQWLIMRRVLAEKRRKWRFEESQVFAWVPTLTSISRQALFAAEPPLYFKDSLTTTQKEERHWRKFWEDCGVKRGSIFYRKASGSEPVNEIEEALSPQLEIIGLVIDKVDRIMHGMELGTAGMHQQVRLWAEQGYLMELVEYLLTNEFDVFLTSDHGNIAATGEGRLPDGILAETRGERARIYDNEAFRRQVQEKVENALPWPGFGLPADCYVLLARGRSAFVSEREEVISHGGISLEEVIVPFVRIWEEH</sequence>
<accession>A0ABU0B5P9</accession>
<dbReference type="NCBIfam" id="NF033449">
    <property type="entry name" value="BREX_PglZ_3"/>
    <property type="match status" value="1"/>
</dbReference>
<comment type="caution">
    <text evidence="1">The sequence shown here is derived from an EMBL/GenBank/DDBJ whole genome shotgun (WGS) entry which is preliminary data.</text>
</comment>